<reference evidence="4" key="1">
    <citation type="submission" date="2012-12" db="EMBL/GenBank/DDBJ databases">
        <authorList>
            <person name="Pakala S."/>
            <person name="Fedorova N."/>
            <person name="Joardar V."/>
            <person name="Shabalina S."/>
            <person name="Hostetler J."/>
            <person name="Pakala S."/>
            <person name="Zafar N."/>
            <person name="Nierman W."/>
            <person name="Cubeta M."/>
        </authorList>
    </citation>
    <scope>NUCLEOTIDE SEQUENCE</scope>
    <source>
        <strain evidence="4">AG3 Rhs1AP</strain>
    </source>
</reference>
<dbReference type="SUPFAM" id="SSF82771">
    <property type="entry name" value="GIY-YIG endonuclease"/>
    <property type="match status" value="1"/>
</dbReference>
<dbReference type="SMART" id="SM00496">
    <property type="entry name" value="IENR2"/>
    <property type="match status" value="2"/>
</dbReference>
<gene>
    <name evidence="4" type="ORF">RSOL_m00240</name>
</gene>
<evidence type="ECO:0000256" key="1">
    <source>
        <dbReference type="ARBA" id="ARBA00010045"/>
    </source>
</evidence>
<dbReference type="NCBIfam" id="TIGR01453">
    <property type="entry name" value="grpIintron_endo"/>
    <property type="match status" value="1"/>
</dbReference>
<evidence type="ECO:0000313" key="4">
    <source>
        <dbReference type="EMBL" id="AGK45362.1"/>
    </source>
</evidence>
<keyword evidence="4" id="KW-0496">Mitochondrion</keyword>
<reference evidence="4" key="2">
    <citation type="journal article" date="2014" name="FEMS Microbiol. Lett.">
        <title>Mobile elements and mitochondrial genome expansion in the soil fungus and potato pathogen Rhizoctonia solani AG-3.</title>
        <authorList>
            <person name="Losada L."/>
            <person name="Pakala S.B."/>
            <person name="Fedorova N.D."/>
            <person name="Joardar V."/>
            <person name="Shabalina S.A."/>
            <person name="Hostetler J."/>
            <person name="Pakala S.M."/>
            <person name="Zafar N."/>
            <person name="Thomas E."/>
            <person name="Rodriguez-Carres M."/>
            <person name="Dean R."/>
            <person name="Vilgalys R."/>
            <person name="Nierman W.C."/>
            <person name="Cubeta M.A."/>
        </authorList>
    </citation>
    <scope>NUCLEOTIDE SEQUENCE</scope>
    <source>
        <strain evidence="4">AG3 Rhs1AP</strain>
    </source>
</reference>
<accession>N0ACQ5</accession>
<dbReference type="Pfam" id="PF01541">
    <property type="entry name" value="GIY-YIG"/>
    <property type="match status" value="1"/>
</dbReference>
<evidence type="ECO:0000259" key="3">
    <source>
        <dbReference type="PROSITE" id="PS50164"/>
    </source>
</evidence>
<keyword evidence="4" id="KW-0540">Nuclease</keyword>
<dbReference type="InterPro" id="IPR006350">
    <property type="entry name" value="Intron_endoG1"/>
</dbReference>
<dbReference type="GeneID" id="16029598"/>
<comment type="similarity">
    <text evidence="1">To endonucleases of group I introns of fungi and phage.</text>
</comment>
<keyword evidence="4" id="KW-0255">Endonuclease</keyword>
<dbReference type="InterPro" id="IPR003611">
    <property type="entry name" value="NUMOD3"/>
</dbReference>
<feature type="domain" description="GIY-YIG" evidence="3">
    <location>
        <begin position="68"/>
        <end position="154"/>
    </location>
</feature>
<dbReference type="PROSITE" id="PS50164">
    <property type="entry name" value="GIY_YIG"/>
    <property type="match status" value="1"/>
</dbReference>
<dbReference type="EMBL" id="KC352446">
    <property type="protein sequence ID" value="AGK45362.1"/>
    <property type="molecule type" value="Genomic_DNA"/>
</dbReference>
<dbReference type="InterPro" id="IPR035901">
    <property type="entry name" value="GIY-YIG_endonuc_sf"/>
</dbReference>
<dbReference type="InterPro" id="IPR000305">
    <property type="entry name" value="GIY-YIG_endonuc"/>
</dbReference>
<geneLocation type="mitochondrion" evidence="4"/>
<sequence>MPLSNSNNKNLSSVNTVSTNTNTTVSNLNNADTNTTAKQAMPAFLSQAVQVFTTPGSNRKTISSFLRGKSGVYCFFNNVNGKFYIGSGVELSRRINLYLQNSWLDKHTNMLIVKAINKYGIDNFSLFIVEFCDVDDLLSRETFFITTTSPDYNIFKIAGSPLGFKHAPESILKIREAALGRTFSQETLERMSEAAKNRFQSGQPGSSLSVLDLQTGTTTEFQSIAEAARRLGLNRCAVTNRLNKENTNTFKYKGRYVITVGK</sequence>
<name>N0ACQ5_9AGAM</name>
<evidence type="ECO:0000256" key="2">
    <source>
        <dbReference type="SAM" id="MobiDB-lite"/>
    </source>
</evidence>
<organism evidence="4">
    <name type="scientific">Rhizoctonia solani</name>
    <dbReference type="NCBI Taxonomy" id="456999"/>
    <lineage>
        <taxon>Eukaryota</taxon>
        <taxon>Fungi</taxon>
        <taxon>Dikarya</taxon>
        <taxon>Basidiomycota</taxon>
        <taxon>Agaricomycotina</taxon>
        <taxon>Agaricomycetes</taxon>
        <taxon>Cantharellales</taxon>
        <taxon>Ceratobasidiaceae</taxon>
        <taxon>Rhizoctonia</taxon>
    </lineage>
</organism>
<dbReference type="Gene3D" id="3.40.1440.10">
    <property type="entry name" value="GIY-YIG endonuclease"/>
    <property type="match status" value="1"/>
</dbReference>
<keyword evidence="4" id="KW-0378">Hydrolase</keyword>
<dbReference type="AlphaFoldDB" id="N0ACQ5"/>
<proteinExistence type="predicted"/>
<dbReference type="RefSeq" id="YP_008081986.1">
    <property type="nucleotide sequence ID" value="NC_021436.1"/>
</dbReference>
<dbReference type="SUPFAM" id="SSF64496">
    <property type="entry name" value="DNA-binding domain of intron-encoded endonucleases"/>
    <property type="match status" value="1"/>
</dbReference>
<dbReference type="CDD" id="cd10445">
    <property type="entry name" value="GIY-YIG_bI1_like"/>
    <property type="match status" value="1"/>
</dbReference>
<dbReference type="SMART" id="SM00465">
    <property type="entry name" value="GIYc"/>
    <property type="match status" value="1"/>
</dbReference>
<dbReference type="GO" id="GO:0003677">
    <property type="term" value="F:DNA binding"/>
    <property type="evidence" value="ECO:0007669"/>
    <property type="project" value="InterPro"/>
</dbReference>
<dbReference type="GO" id="GO:0004519">
    <property type="term" value="F:endonuclease activity"/>
    <property type="evidence" value="ECO:0007669"/>
    <property type="project" value="UniProtKB-KW"/>
</dbReference>
<feature type="region of interest" description="Disordered" evidence="2">
    <location>
        <begin position="1"/>
        <end position="26"/>
    </location>
</feature>
<protein>
    <submittedName>
        <fullName evidence="4">GIY-YIG endonuclease family protein</fullName>
    </submittedName>
</protein>